<dbReference type="InterPro" id="IPR008012">
    <property type="entry name" value="Ump1"/>
</dbReference>
<name>A0A8J2PE40_9HEXA</name>
<proteinExistence type="inferred from homology"/>
<comment type="similarity">
    <text evidence="2">Belongs to the POMP/UMP1 family.</text>
</comment>
<keyword evidence="1" id="KW-0143">Chaperone</keyword>
<dbReference type="OrthoDB" id="15001at2759"/>
<accession>A0A8J2PE40</accession>
<keyword evidence="5" id="KW-1185">Reference proteome</keyword>
<dbReference type="GO" id="GO:0005737">
    <property type="term" value="C:cytoplasm"/>
    <property type="evidence" value="ECO:0007669"/>
    <property type="project" value="TreeGrafter"/>
</dbReference>
<dbReference type="PANTHER" id="PTHR12828">
    <property type="entry name" value="PROTEASOME MATURATION PROTEIN UMP1"/>
    <property type="match status" value="1"/>
</dbReference>
<dbReference type="PANTHER" id="PTHR12828:SF3">
    <property type="entry name" value="PROTEASOME MATURATION PROTEIN"/>
    <property type="match status" value="1"/>
</dbReference>
<evidence type="ECO:0000256" key="1">
    <source>
        <dbReference type="ARBA" id="ARBA00023186"/>
    </source>
</evidence>
<evidence type="ECO:0000313" key="5">
    <source>
        <dbReference type="Proteomes" id="UP000708208"/>
    </source>
</evidence>
<feature type="region of interest" description="Disordered" evidence="3">
    <location>
        <begin position="16"/>
        <end position="41"/>
    </location>
</feature>
<evidence type="ECO:0008006" key="6">
    <source>
        <dbReference type="Google" id="ProtNLM"/>
    </source>
</evidence>
<comment type="caution">
    <text evidence="4">The sequence shown here is derived from an EMBL/GenBank/DDBJ whole genome shotgun (WGS) entry which is preliminary data.</text>
</comment>
<dbReference type="Proteomes" id="UP000708208">
    <property type="component" value="Unassembled WGS sequence"/>
</dbReference>
<dbReference type="Pfam" id="PF05348">
    <property type="entry name" value="UMP1"/>
    <property type="match status" value="1"/>
</dbReference>
<dbReference type="GO" id="GO:0005634">
    <property type="term" value="C:nucleus"/>
    <property type="evidence" value="ECO:0007669"/>
    <property type="project" value="TreeGrafter"/>
</dbReference>
<sequence>MSSAQSVSSDMASPMVYGLGANSKRSHTIGPHPLELSEKTFQKRQEEQEFYRLRKLQGLHVPLKLKMERKITLRSGHLPFLPRSNASYDVLTGRDELITFEDFLGHRHEPESMGQPHAMVEKQIGLL</sequence>
<gene>
    <name evidence="4" type="ORF">AFUS01_LOCUS28850</name>
</gene>
<organism evidence="4 5">
    <name type="scientific">Allacma fusca</name>
    <dbReference type="NCBI Taxonomy" id="39272"/>
    <lineage>
        <taxon>Eukaryota</taxon>
        <taxon>Metazoa</taxon>
        <taxon>Ecdysozoa</taxon>
        <taxon>Arthropoda</taxon>
        <taxon>Hexapoda</taxon>
        <taxon>Collembola</taxon>
        <taxon>Symphypleona</taxon>
        <taxon>Sminthuridae</taxon>
        <taxon>Allacma</taxon>
    </lineage>
</organism>
<dbReference type="AlphaFoldDB" id="A0A8J2PE40"/>
<evidence type="ECO:0000256" key="2">
    <source>
        <dbReference type="ARBA" id="ARBA00043974"/>
    </source>
</evidence>
<reference evidence="4" key="1">
    <citation type="submission" date="2021-06" db="EMBL/GenBank/DDBJ databases">
        <authorList>
            <person name="Hodson N. C."/>
            <person name="Mongue J. A."/>
            <person name="Jaron S. K."/>
        </authorList>
    </citation>
    <scope>NUCLEOTIDE SEQUENCE</scope>
</reference>
<protein>
    <recommendedName>
        <fullName evidence="6">Proteasome maturation protein</fullName>
    </recommendedName>
</protein>
<dbReference type="GO" id="GO:0043248">
    <property type="term" value="P:proteasome assembly"/>
    <property type="evidence" value="ECO:0007669"/>
    <property type="project" value="InterPro"/>
</dbReference>
<evidence type="ECO:0000313" key="4">
    <source>
        <dbReference type="EMBL" id="CAG7818338.1"/>
    </source>
</evidence>
<dbReference type="EMBL" id="CAJVCH010418518">
    <property type="protein sequence ID" value="CAG7818338.1"/>
    <property type="molecule type" value="Genomic_DNA"/>
</dbReference>
<evidence type="ECO:0000256" key="3">
    <source>
        <dbReference type="SAM" id="MobiDB-lite"/>
    </source>
</evidence>